<keyword evidence="6" id="KW-0547">Nucleotide-binding</keyword>
<evidence type="ECO:0000256" key="6">
    <source>
        <dbReference type="PROSITE-ProRule" id="PRU10141"/>
    </source>
</evidence>
<dbReference type="InterPro" id="IPR028082">
    <property type="entry name" value="Peripla_BP_I"/>
</dbReference>
<evidence type="ECO:0000313" key="10">
    <source>
        <dbReference type="EMBL" id="KAL3282262.1"/>
    </source>
</evidence>
<proteinExistence type="predicted"/>
<dbReference type="InterPro" id="IPR017441">
    <property type="entry name" value="Protein_kinase_ATP_BS"/>
</dbReference>
<dbReference type="InterPro" id="IPR020635">
    <property type="entry name" value="Tyr_kinase_cat_dom"/>
</dbReference>
<feature type="compositionally biased region" description="Polar residues" evidence="7">
    <location>
        <begin position="1203"/>
        <end position="1212"/>
    </location>
</feature>
<dbReference type="PROSITE" id="PS00109">
    <property type="entry name" value="PROTEIN_KINASE_TYR"/>
    <property type="match status" value="1"/>
</dbReference>
<dbReference type="Pfam" id="PF01094">
    <property type="entry name" value="ANF_receptor"/>
    <property type="match status" value="1"/>
</dbReference>
<evidence type="ECO:0000313" key="11">
    <source>
        <dbReference type="Proteomes" id="UP001516400"/>
    </source>
</evidence>
<dbReference type="InterPro" id="IPR000719">
    <property type="entry name" value="Prot_kinase_dom"/>
</dbReference>
<dbReference type="PROSITE" id="PS50011">
    <property type="entry name" value="PROTEIN_KINASE_DOM"/>
    <property type="match status" value="1"/>
</dbReference>
<evidence type="ECO:0000256" key="7">
    <source>
        <dbReference type="SAM" id="MobiDB-lite"/>
    </source>
</evidence>
<evidence type="ECO:0000256" key="5">
    <source>
        <dbReference type="ARBA" id="ARBA00051243"/>
    </source>
</evidence>
<dbReference type="InterPro" id="IPR050122">
    <property type="entry name" value="RTK"/>
</dbReference>
<dbReference type="AlphaFoldDB" id="A0ABD2NU45"/>
<feature type="binding site" evidence="6">
    <location>
        <position position="905"/>
    </location>
    <ligand>
        <name>ATP</name>
        <dbReference type="ChEBI" id="CHEBI:30616"/>
    </ligand>
</feature>
<evidence type="ECO:0000256" key="8">
    <source>
        <dbReference type="SAM" id="Phobius"/>
    </source>
</evidence>
<dbReference type="GO" id="GO:0016020">
    <property type="term" value="C:membrane"/>
    <property type="evidence" value="ECO:0007669"/>
    <property type="project" value="UniProtKB-SubCell"/>
</dbReference>
<keyword evidence="3 8" id="KW-1133">Transmembrane helix</keyword>
<comment type="caution">
    <text evidence="10">The sequence shown here is derived from an EMBL/GenBank/DDBJ whole genome shotgun (WGS) entry which is preliminary data.</text>
</comment>
<dbReference type="Gene3D" id="3.40.50.2300">
    <property type="match status" value="2"/>
</dbReference>
<sequence length="1273" mass="145521">MPKNSDEINAKRYPYYKNNPVTIIIDTSDRITHQLSSFAFKIFVQEVLGYPRVEVFYYEDHFDYVSTVDRLSDQENLSIPISTINLEVWIPPNYDTIQLESTKSVEDCGNVASSGGRFGWFIPIELTAPIKMFHKKWYDDMSEISWTFFKNSKASSFFDVDQSDLKFIRTNSLKNSTKKEYFCNNANNCTEGIYIPPQCQNDADCALLLAPDYLSTNFVVDHINELRLFVKVVWLGNNLPKVVQTLKKKYLSTNKNSSLIALTWTPSVLVSNEADFISVAFKKCELLQSTKHLGCKYEINRLVKFSWNGLQEFGKPLLEALRQFTFRDEDDYSVLLEMYKKNPEKGVQAIACEWMNTHKRTWREWKPILDSTIYIGGIFPMHNSPFVGEGIAQAAKMAETAINANNSILKDYKLEVLMSDGQCRSDLVMKMFIDYVVNKQFQSMIGVLGPACSDTVEPLARVSKHYQTMIVSYSAEGASFSDRDKYPYFFRTIGENKHYIHVYVKFLKYMGWRQVAALTEDGQKYTEYISQMQTLLDDNQITFISNIKFSRDKDDIVMTKYLEDLKRKRARIIIADVVNEVARLIMCEAYKLKMTAKEGYVWFLPIAYNSIQGGIINCTAEEMEQAANGYFSMAHAYYGEDDSIMQENMTVREWRKKYSETSPKMSNYAGYAYDAVWTYALATDKLSKTDPEALSHIHSNTTIKKLVEIINETDFTGVSGRIKFRGGPSRFSVINIMQWYDNKTHVVGQFHPNLTDNRPEILGGRLEINSTLIKWFTLNGKKPDDGKLPPETCALDGLAKFFSVDCSMAIVILNIMVISTVVLIIGLVIYKIKKRYDKKVLQTENYVKSLGFDWWHNIESLKDLNQWEVIRSDVIINRKIGEGAFGTVYGGEAQFKDGWLPVAVKTLKTGSSTDEKIDFLSEADVMRNFDHTNIVRLLGVIMKEEPLYTIMEFMLYGDLKTYLLARRHLVFNKTSDEVSNERLTSMALDVARGLSYLAECKFVHRDLASRNCLVNANRMVKIGDFGMCRPICDREYYRFNRKGMLPVRWMSPESLALGVFTSASDVWSYGILLYEIVTFGSFPFQGLSNTEVLEVVKQGNCLNVPKGVKPQLEALMNSCWNKTWKARPHAKEIVAYIAGYKELLTPCLDAPLSSMQIENSDELEMHFPDRKYSSPNAKPVPSLSNGNIPHSMMESDNSRVRRQSSVPESSVNIPLENYCPREPLLGAQQVPSSSNNYGKYKSRQHVSNDSGVQEDDDYIPASMLMNGHVTSEI</sequence>
<evidence type="ECO:0000256" key="2">
    <source>
        <dbReference type="ARBA" id="ARBA00022692"/>
    </source>
</evidence>
<dbReference type="GO" id="GO:0004714">
    <property type="term" value="F:transmembrane receptor protein tyrosine kinase activity"/>
    <property type="evidence" value="ECO:0007669"/>
    <property type="project" value="UniProtKB-EC"/>
</dbReference>
<keyword evidence="2 8" id="KW-0812">Transmembrane</keyword>
<dbReference type="FunFam" id="1.10.510.10:FF:001227">
    <property type="entry name" value="Tyrosine-protein kinase receptor"/>
    <property type="match status" value="1"/>
</dbReference>
<evidence type="ECO:0000256" key="4">
    <source>
        <dbReference type="ARBA" id="ARBA00023136"/>
    </source>
</evidence>
<dbReference type="InterPro" id="IPR001245">
    <property type="entry name" value="Ser-Thr/Tyr_kinase_cat_dom"/>
</dbReference>
<feature type="region of interest" description="Disordered" evidence="7">
    <location>
        <begin position="1225"/>
        <end position="1258"/>
    </location>
</feature>
<feature type="domain" description="Protein kinase" evidence="9">
    <location>
        <begin position="874"/>
        <end position="1144"/>
    </location>
</feature>
<reference evidence="10 11" key="1">
    <citation type="journal article" date="2021" name="BMC Biol.">
        <title>Horizontally acquired antibacterial genes associated with adaptive radiation of ladybird beetles.</title>
        <authorList>
            <person name="Li H.S."/>
            <person name="Tang X.F."/>
            <person name="Huang Y.H."/>
            <person name="Xu Z.Y."/>
            <person name="Chen M.L."/>
            <person name="Du X.Y."/>
            <person name="Qiu B.Y."/>
            <person name="Chen P.T."/>
            <person name="Zhang W."/>
            <person name="Slipinski A."/>
            <person name="Escalona H.E."/>
            <person name="Waterhouse R.M."/>
            <person name="Zwick A."/>
            <person name="Pang H."/>
        </authorList>
    </citation>
    <scope>NUCLEOTIDE SEQUENCE [LARGE SCALE GENOMIC DNA]</scope>
    <source>
        <strain evidence="10">SYSU2018</strain>
    </source>
</reference>
<dbReference type="InterPro" id="IPR001828">
    <property type="entry name" value="ANF_lig-bd_rcpt"/>
</dbReference>
<comment type="catalytic activity">
    <reaction evidence="5">
        <text>L-tyrosyl-[protein] + ATP = O-phospho-L-tyrosyl-[protein] + ADP + H(+)</text>
        <dbReference type="Rhea" id="RHEA:10596"/>
        <dbReference type="Rhea" id="RHEA-COMP:10136"/>
        <dbReference type="Rhea" id="RHEA-COMP:20101"/>
        <dbReference type="ChEBI" id="CHEBI:15378"/>
        <dbReference type="ChEBI" id="CHEBI:30616"/>
        <dbReference type="ChEBI" id="CHEBI:46858"/>
        <dbReference type="ChEBI" id="CHEBI:61978"/>
        <dbReference type="ChEBI" id="CHEBI:456216"/>
        <dbReference type="EC" id="2.7.10.1"/>
    </reaction>
</comment>
<protein>
    <recommendedName>
        <fullName evidence="9">Protein kinase domain-containing protein</fullName>
    </recommendedName>
</protein>
<dbReference type="Gene3D" id="3.30.200.20">
    <property type="entry name" value="Phosphorylase Kinase, domain 1"/>
    <property type="match status" value="1"/>
</dbReference>
<feature type="transmembrane region" description="Helical" evidence="8">
    <location>
        <begin position="808"/>
        <end position="830"/>
    </location>
</feature>
<gene>
    <name evidence="10" type="ORF">HHI36_005453</name>
</gene>
<dbReference type="CDD" id="cd06366">
    <property type="entry name" value="PBP1_GABAb_receptor"/>
    <property type="match status" value="1"/>
</dbReference>
<accession>A0ABD2NU45</accession>
<dbReference type="InterPro" id="IPR011009">
    <property type="entry name" value="Kinase-like_dom_sf"/>
</dbReference>
<evidence type="ECO:0000256" key="3">
    <source>
        <dbReference type="ARBA" id="ARBA00022989"/>
    </source>
</evidence>
<comment type="subcellular location">
    <subcellularLocation>
        <location evidence="1">Membrane</location>
        <topology evidence="1">Single-pass membrane protein</topology>
    </subcellularLocation>
</comment>
<dbReference type="PANTHER" id="PTHR24416:SF489">
    <property type="entry name" value="PROTEIN KINASE DOMAIN-CONTAINING PROTEIN"/>
    <property type="match status" value="1"/>
</dbReference>
<dbReference type="GO" id="GO:0005524">
    <property type="term" value="F:ATP binding"/>
    <property type="evidence" value="ECO:0007669"/>
    <property type="project" value="UniProtKB-UniRule"/>
</dbReference>
<dbReference type="Gene3D" id="1.10.510.10">
    <property type="entry name" value="Transferase(Phosphotransferase) domain 1"/>
    <property type="match status" value="1"/>
</dbReference>
<dbReference type="SUPFAM" id="SSF56112">
    <property type="entry name" value="Protein kinase-like (PK-like)"/>
    <property type="match status" value="1"/>
</dbReference>
<dbReference type="SUPFAM" id="SSF53822">
    <property type="entry name" value="Periplasmic binding protein-like I"/>
    <property type="match status" value="1"/>
</dbReference>
<evidence type="ECO:0000256" key="1">
    <source>
        <dbReference type="ARBA" id="ARBA00004167"/>
    </source>
</evidence>
<dbReference type="SMART" id="SM00219">
    <property type="entry name" value="TyrKc"/>
    <property type="match status" value="1"/>
</dbReference>
<feature type="region of interest" description="Disordered" evidence="7">
    <location>
        <begin position="1173"/>
        <end position="1213"/>
    </location>
</feature>
<dbReference type="PROSITE" id="PS00107">
    <property type="entry name" value="PROTEIN_KINASE_ATP"/>
    <property type="match status" value="1"/>
</dbReference>
<dbReference type="PRINTS" id="PR00109">
    <property type="entry name" value="TYRKINASE"/>
</dbReference>
<dbReference type="Pfam" id="PF07714">
    <property type="entry name" value="PK_Tyr_Ser-Thr"/>
    <property type="match status" value="1"/>
</dbReference>
<dbReference type="EMBL" id="JABFTP020000144">
    <property type="protein sequence ID" value="KAL3282262.1"/>
    <property type="molecule type" value="Genomic_DNA"/>
</dbReference>
<organism evidence="10 11">
    <name type="scientific">Cryptolaemus montrouzieri</name>
    <dbReference type="NCBI Taxonomy" id="559131"/>
    <lineage>
        <taxon>Eukaryota</taxon>
        <taxon>Metazoa</taxon>
        <taxon>Ecdysozoa</taxon>
        <taxon>Arthropoda</taxon>
        <taxon>Hexapoda</taxon>
        <taxon>Insecta</taxon>
        <taxon>Pterygota</taxon>
        <taxon>Neoptera</taxon>
        <taxon>Endopterygota</taxon>
        <taxon>Coleoptera</taxon>
        <taxon>Polyphaga</taxon>
        <taxon>Cucujiformia</taxon>
        <taxon>Coccinelloidea</taxon>
        <taxon>Coccinellidae</taxon>
        <taxon>Scymninae</taxon>
        <taxon>Scymnini</taxon>
        <taxon>Cryptolaemus</taxon>
    </lineage>
</organism>
<keyword evidence="4 8" id="KW-0472">Membrane</keyword>
<name>A0ABD2NU45_9CUCU</name>
<dbReference type="Proteomes" id="UP001516400">
    <property type="component" value="Unassembled WGS sequence"/>
</dbReference>
<dbReference type="CDD" id="cd00192">
    <property type="entry name" value="PTKc"/>
    <property type="match status" value="1"/>
</dbReference>
<evidence type="ECO:0000259" key="9">
    <source>
        <dbReference type="PROSITE" id="PS50011"/>
    </source>
</evidence>
<keyword evidence="11" id="KW-1185">Reference proteome</keyword>
<dbReference type="PANTHER" id="PTHR24416">
    <property type="entry name" value="TYROSINE-PROTEIN KINASE RECEPTOR"/>
    <property type="match status" value="1"/>
</dbReference>
<dbReference type="InterPro" id="IPR008266">
    <property type="entry name" value="Tyr_kinase_AS"/>
</dbReference>
<keyword evidence="6" id="KW-0067">ATP-binding</keyword>